<dbReference type="Pfam" id="PF24753">
    <property type="entry name" value="DUF7698"/>
    <property type="match status" value="1"/>
</dbReference>
<name>A0A4R3KB95_9FIRM</name>
<evidence type="ECO:0000313" key="2">
    <source>
        <dbReference type="EMBL" id="TCS80275.1"/>
    </source>
</evidence>
<dbReference type="Proteomes" id="UP000295726">
    <property type="component" value="Unassembled WGS sequence"/>
</dbReference>
<organism evidence="2 3">
    <name type="scientific">Muricomes intestini</name>
    <dbReference type="NCBI Taxonomy" id="1796634"/>
    <lineage>
        <taxon>Bacteria</taxon>
        <taxon>Bacillati</taxon>
        <taxon>Bacillota</taxon>
        <taxon>Clostridia</taxon>
        <taxon>Lachnospirales</taxon>
        <taxon>Lachnospiraceae</taxon>
        <taxon>Muricomes</taxon>
    </lineage>
</organism>
<gene>
    <name evidence="2" type="ORF">EDD59_106101</name>
</gene>
<protein>
    <recommendedName>
        <fullName evidence="1">DUF7698 domain-containing protein</fullName>
    </recommendedName>
</protein>
<comment type="caution">
    <text evidence="2">The sequence shown here is derived from an EMBL/GenBank/DDBJ whole genome shotgun (WGS) entry which is preliminary data.</text>
</comment>
<evidence type="ECO:0000259" key="1">
    <source>
        <dbReference type="Pfam" id="PF24753"/>
    </source>
</evidence>
<accession>A0A4R3KB95</accession>
<dbReference type="OrthoDB" id="1869066at2"/>
<reference evidence="2 3" key="1">
    <citation type="submission" date="2019-03" db="EMBL/GenBank/DDBJ databases">
        <title>Genomic Encyclopedia of Type Strains, Phase IV (KMG-IV): sequencing the most valuable type-strain genomes for metagenomic binning, comparative biology and taxonomic classification.</title>
        <authorList>
            <person name="Goeker M."/>
        </authorList>
    </citation>
    <scope>NUCLEOTIDE SEQUENCE [LARGE SCALE GENOMIC DNA]</scope>
    <source>
        <strain evidence="2 3">DSM 29489</strain>
    </source>
</reference>
<dbReference type="AlphaFoldDB" id="A0A4R3KB95"/>
<evidence type="ECO:0000313" key="3">
    <source>
        <dbReference type="Proteomes" id="UP000295726"/>
    </source>
</evidence>
<dbReference type="RefSeq" id="WP_132379937.1">
    <property type="nucleotide sequence ID" value="NZ_SLZZ01000006.1"/>
</dbReference>
<feature type="domain" description="DUF7698" evidence="1">
    <location>
        <begin position="59"/>
        <end position="135"/>
    </location>
</feature>
<proteinExistence type="predicted"/>
<keyword evidence="3" id="KW-1185">Reference proteome</keyword>
<sequence length="155" mass="17853">MEKNTYFEQMRDTAIAYNEAQAIREKERDTMIAADDWDSVKAFDRREKEEFPYPFTAGQNKALVLYDRSLRNGADAFEADDLPWDYELEDFVRTLREAGITAIVVTDQSTGLMDGIYGLTAFGCRMNGLKTVTRVDNHRFGSKEPERKNGIEFEL</sequence>
<dbReference type="InterPro" id="IPR056115">
    <property type="entry name" value="DUF7698"/>
</dbReference>
<dbReference type="EMBL" id="SLZZ01000006">
    <property type="protein sequence ID" value="TCS80275.1"/>
    <property type="molecule type" value="Genomic_DNA"/>
</dbReference>